<protein>
    <submittedName>
        <fullName evidence="2">Uncharacterized protein</fullName>
    </submittedName>
</protein>
<evidence type="ECO:0000313" key="2">
    <source>
        <dbReference type="WBParaSite" id="RSKR_0000156800.1"/>
    </source>
</evidence>
<organism evidence="1 2">
    <name type="scientific">Rhabditophanes sp. KR3021</name>
    <dbReference type="NCBI Taxonomy" id="114890"/>
    <lineage>
        <taxon>Eukaryota</taxon>
        <taxon>Metazoa</taxon>
        <taxon>Ecdysozoa</taxon>
        <taxon>Nematoda</taxon>
        <taxon>Chromadorea</taxon>
        <taxon>Rhabditida</taxon>
        <taxon>Tylenchina</taxon>
        <taxon>Panagrolaimomorpha</taxon>
        <taxon>Strongyloidoidea</taxon>
        <taxon>Alloionematidae</taxon>
        <taxon>Rhabditophanes</taxon>
    </lineage>
</organism>
<reference evidence="2" key="1">
    <citation type="submission" date="2016-11" db="UniProtKB">
        <authorList>
            <consortium name="WormBaseParasite"/>
        </authorList>
    </citation>
    <scope>IDENTIFICATION</scope>
    <source>
        <strain evidence="2">KR3021</strain>
    </source>
</reference>
<sequence length="192" mass="21809">MFTRKTVIQSGVDKLLNVIQNLGIKSNQLALLVCGIGTEIRQSIKLELNGDCKYKFTSEKAIIENQTKDHPKENYCCKWCNVVIGGSSHLSVIIKKEIVRNWTKKDDKSYFKAIVPQMGVSAKELAENLEYILTEYLGAQVKNIDYGKCSFEEVYKTSPDSAQLIGQLIIGKMFGVKEEIPVAFNIFFYFYQ</sequence>
<dbReference type="WBParaSite" id="RSKR_0000156800.1">
    <property type="protein sequence ID" value="RSKR_0000156800.1"/>
    <property type="gene ID" value="RSKR_0000156800"/>
</dbReference>
<name>A0AC35TKV2_9BILA</name>
<dbReference type="Proteomes" id="UP000095286">
    <property type="component" value="Unplaced"/>
</dbReference>
<proteinExistence type="predicted"/>
<accession>A0AC35TKV2</accession>
<evidence type="ECO:0000313" key="1">
    <source>
        <dbReference type="Proteomes" id="UP000095286"/>
    </source>
</evidence>